<sequence>MLEQTVRNINSRFGWRNTRKLLGSSLGITAAGLAPFIERMNHAVQQDAALKLVIDEFWKGLIFSGTRLLTMYRLEDNDVAKIQSAFSLLKKDESSFLKAYPAPLSKEELLAADTDIHFAELKLDIINEKQIETAVLVSKAYYTEVIELDQTHLSDAGMELRANGGEIKCKTRQVTQCFNSVMLLPSEKLLIQTVDLSVLPRSESQYQQHLVHKFVKEHAGINLNKPIELFGSIQDLYEKIDGRVSHVSFITADGNTSSLKLKPSQQCLRRDSYHHGGEAASPILTKFKLGKIWDLKQSASQILSVELTLPGKRTMLDNPKQRLYEAIASNCNNIDSIVFIVERILESVKSCEAKKAKQAGRR</sequence>
<name>A0ABR5YNH3_9ENTR</name>
<comment type="caution">
    <text evidence="1">The sequence shown here is derived from an EMBL/GenBank/DDBJ whole genome shotgun (WGS) entry which is preliminary data.</text>
</comment>
<evidence type="ECO:0000313" key="1">
    <source>
        <dbReference type="EMBL" id="KZR33155.1"/>
    </source>
</evidence>
<reference evidence="2" key="1">
    <citation type="submission" date="2016-03" db="EMBL/GenBank/DDBJ databases">
        <title>WGS of SAMN04393274.</title>
        <authorList>
            <person name="Adams M."/>
            <person name="Sutton G."/>
            <person name="Nelson K."/>
            <person name="Thaden J."/>
            <person name="Fowler V."/>
            <person name="Mccorrison J."/>
            <person name="Sanka R."/>
            <person name="Brinkac L."/>
            <person name="Nierman W."/>
        </authorList>
    </citation>
    <scope>NUCLEOTIDE SEQUENCE [LARGE SCALE GENOMIC DNA]</scope>
    <source>
        <strain evidence="2">GN06232</strain>
    </source>
</reference>
<dbReference type="Proteomes" id="UP000076880">
    <property type="component" value="Unassembled WGS sequence"/>
</dbReference>
<proteinExistence type="predicted"/>
<organism evidence="1 2">
    <name type="scientific">Enterobacter genomosp. S</name>
    <dbReference type="NCBI Taxonomy" id="2364151"/>
    <lineage>
        <taxon>Bacteria</taxon>
        <taxon>Pseudomonadati</taxon>
        <taxon>Pseudomonadota</taxon>
        <taxon>Gammaproteobacteria</taxon>
        <taxon>Enterobacterales</taxon>
        <taxon>Enterobacteriaceae</taxon>
        <taxon>Enterobacter</taxon>
        <taxon>Enterobacter cloacae complex</taxon>
        <taxon>Enterobacter cloacae complex clade S</taxon>
    </lineage>
</organism>
<gene>
    <name evidence="1" type="ORF">A3466_09080</name>
</gene>
<protein>
    <submittedName>
        <fullName evidence="1">Uncharacterized protein</fullName>
    </submittedName>
</protein>
<accession>A0ABR5YNH3</accession>
<dbReference type="EMBL" id="LVVA01000012">
    <property type="protein sequence ID" value="KZR33155.1"/>
    <property type="molecule type" value="Genomic_DNA"/>
</dbReference>
<keyword evidence="2" id="KW-1185">Reference proteome</keyword>
<dbReference type="RefSeq" id="WP_063450081.1">
    <property type="nucleotide sequence ID" value="NZ_LVVA01000012.1"/>
</dbReference>
<evidence type="ECO:0000313" key="2">
    <source>
        <dbReference type="Proteomes" id="UP000076880"/>
    </source>
</evidence>